<dbReference type="Gene3D" id="3.40.50.1820">
    <property type="entry name" value="alpha/beta hydrolase"/>
    <property type="match status" value="1"/>
</dbReference>
<dbReference type="EMBL" id="CP043046">
    <property type="protein sequence ID" value="QEI05256.1"/>
    <property type="molecule type" value="Genomic_DNA"/>
</dbReference>
<dbReference type="InterPro" id="IPR029058">
    <property type="entry name" value="AB_hydrolase_fold"/>
</dbReference>
<reference evidence="6 7" key="1">
    <citation type="submission" date="2019-08" db="EMBL/GenBank/DDBJ databases">
        <title>Amphibian skin-associated Pigmentiphaga: genome sequence and occurrence across geography and hosts.</title>
        <authorList>
            <person name="Bletz M.C."/>
            <person name="Bunk B."/>
            <person name="Sproeer C."/>
            <person name="Biwer P."/>
            <person name="Reiter S."/>
            <person name="Rabemananjara F.C.E."/>
            <person name="Schulz S."/>
            <person name="Overmann J."/>
            <person name="Vences M."/>
        </authorList>
    </citation>
    <scope>NUCLEOTIDE SEQUENCE [LARGE SCALE GENOMIC DNA]</scope>
    <source>
        <strain evidence="6 7">Mada1488</strain>
    </source>
</reference>
<dbReference type="InterPro" id="IPR023213">
    <property type="entry name" value="CAT-like_dom_sf"/>
</dbReference>
<dbReference type="InterPro" id="IPR025110">
    <property type="entry name" value="AMP-bd_C"/>
</dbReference>
<keyword evidence="2" id="KW-0596">Phosphopantetheine</keyword>
<evidence type="ECO:0000259" key="5">
    <source>
        <dbReference type="PROSITE" id="PS50075"/>
    </source>
</evidence>
<dbReference type="SUPFAM" id="SSF52777">
    <property type="entry name" value="CoA-dependent acyltransferases"/>
    <property type="match status" value="2"/>
</dbReference>
<dbReference type="Proteomes" id="UP000325161">
    <property type="component" value="Chromosome"/>
</dbReference>
<proteinExistence type="predicted"/>
<evidence type="ECO:0000313" key="6">
    <source>
        <dbReference type="EMBL" id="QEI05256.1"/>
    </source>
</evidence>
<dbReference type="GO" id="GO:0009366">
    <property type="term" value="C:enterobactin synthetase complex"/>
    <property type="evidence" value="ECO:0007669"/>
    <property type="project" value="TreeGrafter"/>
</dbReference>
<dbReference type="PROSITE" id="PS00455">
    <property type="entry name" value="AMP_BINDING"/>
    <property type="match status" value="1"/>
</dbReference>
<evidence type="ECO:0000256" key="2">
    <source>
        <dbReference type="ARBA" id="ARBA00022450"/>
    </source>
</evidence>
<dbReference type="Pfam" id="PF00501">
    <property type="entry name" value="AMP-binding"/>
    <property type="match status" value="1"/>
</dbReference>
<dbReference type="PANTHER" id="PTHR45527:SF1">
    <property type="entry name" value="FATTY ACID SYNTHASE"/>
    <property type="match status" value="1"/>
</dbReference>
<dbReference type="GO" id="GO:0047527">
    <property type="term" value="F:2,3-dihydroxybenzoate-serine ligase activity"/>
    <property type="evidence" value="ECO:0007669"/>
    <property type="project" value="TreeGrafter"/>
</dbReference>
<dbReference type="InterPro" id="IPR009081">
    <property type="entry name" value="PP-bd_ACP"/>
</dbReference>
<dbReference type="SUPFAM" id="SSF56801">
    <property type="entry name" value="Acetyl-CoA synthetase-like"/>
    <property type="match status" value="1"/>
</dbReference>
<dbReference type="InterPro" id="IPR001242">
    <property type="entry name" value="Condensation_dom"/>
</dbReference>
<dbReference type="Gene3D" id="3.30.559.10">
    <property type="entry name" value="Chloramphenicol acetyltransferase-like domain"/>
    <property type="match status" value="1"/>
</dbReference>
<organism evidence="6 7">
    <name type="scientific">Pigmentiphaga aceris</name>
    <dbReference type="NCBI Taxonomy" id="1940612"/>
    <lineage>
        <taxon>Bacteria</taxon>
        <taxon>Pseudomonadati</taxon>
        <taxon>Pseudomonadota</taxon>
        <taxon>Betaproteobacteria</taxon>
        <taxon>Burkholderiales</taxon>
        <taxon>Alcaligenaceae</taxon>
        <taxon>Pigmentiphaga</taxon>
    </lineage>
</organism>
<dbReference type="RefSeq" id="WP_148813388.1">
    <property type="nucleotide sequence ID" value="NZ_CP043046.1"/>
</dbReference>
<dbReference type="InterPro" id="IPR036736">
    <property type="entry name" value="ACP-like_sf"/>
</dbReference>
<dbReference type="Pfam" id="PF13193">
    <property type="entry name" value="AMP-binding_C"/>
    <property type="match status" value="1"/>
</dbReference>
<name>A0A5C0AU65_9BURK</name>
<gene>
    <name evidence="6" type="ORF">FXN63_04950</name>
</gene>
<dbReference type="Pfam" id="PF00550">
    <property type="entry name" value="PP-binding"/>
    <property type="match status" value="1"/>
</dbReference>
<dbReference type="InterPro" id="IPR020845">
    <property type="entry name" value="AMP-binding_CS"/>
</dbReference>
<evidence type="ECO:0000313" key="7">
    <source>
        <dbReference type="Proteomes" id="UP000325161"/>
    </source>
</evidence>
<dbReference type="GO" id="GO:0031177">
    <property type="term" value="F:phosphopantetheine binding"/>
    <property type="evidence" value="ECO:0007669"/>
    <property type="project" value="InterPro"/>
</dbReference>
<dbReference type="PANTHER" id="PTHR45527">
    <property type="entry name" value="NONRIBOSOMAL PEPTIDE SYNTHETASE"/>
    <property type="match status" value="1"/>
</dbReference>
<protein>
    <submittedName>
        <fullName evidence="6">Amino acid adenylation domain-containing protein</fullName>
    </submittedName>
</protein>
<dbReference type="SUPFAM" id="SSF53474">
    <property type="entry name" value="alpha/beta-Hydrolases"/>
    <property type="match status" value="1"/>
</dbReference>
<keyword evidence="7" id="KW-1185">Reference proteome</keyword>
<dbReference type="PROSITE" id="PS50075">
    <property type="entry name" value="CARRIER"/>
    <property type="match status" value="1"/>
</dbReference>
<dbReference type="Pfam" id="PF00668">
    <property type="entry name" value="Condensation"/>
    <property type="match status" value="1"/>
</dbReference>
<dbReference type="Gene3D" id="3.30.300.30">
    <property type="match status" value="1"/>
</dbReference>
<dbReference type="KEGG" id="pacr:FXN63_04950"/>
<dbReference type="SUPFAM" id="SSF47336">
    <property type="entry name" value="ACP-like"/>
    <property type="match status" value="1"/>
</dbReference>
<dbReference type="FunFam" id="3.40.50.980:FF:000001">
    <property type="entry name" value="Non-ribosomal peptide synthetase"/>
    <property type="match status" value="1"/>
</dbReference>
<dbReference type="GO" id="GO:0005829">
    <property type="term" value="C:cytosol"/>
    <property type="evidence" value="ECO:0007669"/>
    <property type="project" value="TreeGrafter"/>
</dbReference>
<feature type="compositionally biased region" description="Low complexity" evidence="4">
    <location>
        <begin position="28"/>
        <end position="42"/>
    </location>
</feature>
<sequence length="1351" mass="145302">MTTHHADQGSAELTQDDPTGTQVSQSALTSSPLTSSPLTPSPLTEAQTGLWYAQRMDLNNPIFNTGQYAELRGPLDLEAMRRAVDTSMAEADGLAVRVIDMPEAPQQVVDPALRPTLQVIDLRDESDPMAAAQARMRADLHGPIDTAIGPLASQRLFILGDEHHLWYQRVHHVATDGYGMALIDGRVSQLYAAYTGASQDTGSPLGNFQAVLNEDAEYRTSALRERDRAFWLNAFAQPAPVANLADGMPVSGHRFLHASQPLPEPLAAAMRTLESATQVSWPDILVALTAAYLCRHSGQQSTVVGVPWMGRLGSPSARVPAMVMNIVPLQVTVDEDAPIGDFLVETSKAMRRARRHGRYRSEQLRRDLGLLGGRKRLYGPLINVLPFDDSWGMAGLAAQRHILGTGPVDDLSVTFRADNTGRGLRLAIDANPALYSQADVAAHLARLEHFLAKALAAASLAHVPTLTPAETHRWLVEVNNTNHPVDATTLSALIASTMQAHPDADALVYGPNTLTYAELDARTAGLAQRLRDEGVQRGDIVAVAIPRSIELVLALVSILRAGAAYLPLDISHPRERLATILRSATPRLLLSVPKVVPVLPDNAPLLLLNACEPDALQAGQTLAPTTTIAIEPARPTDAAYVIYTSGSTGAPKGVVVEHDAIVNRLEWMRTQYAVGAGDRILQKTPATFDVSVWEFFLPLLVGATLVVAPPEAHKDPAWLAAIVRTHGITTMHFVPSMLAAFLAEPSAAGLSPRLVFCSGEELPAALRDRFHAVMQGELHNLYGPTEAAVDVSYWPASADDRSQPVPIGFPVWNTALYVLDDRMRPVPAGVPGNLYLAGRQLARGYLGQPELTESRFVPNPFQPGARMYATGDLARWREDGAMVFLGRSDHQVKIRGQRIELGEIESVIASVPTVAHVAVIVRTDRPGDQHIVAYVVAQDDATLDVDTLRTHAAARLPDYMVPSAFMPLAALPVTANGKLDRNALPAPAFAARVGRAAAAGSEQIVATLYAQVLGREDTIGADDDFFELGGHSLLAARLALAVREKWGQVLGLGAIFAHPTVARLAAYLDAREALAHAPTDTEGFGPVITLRHGDAARAPLFCVHPAGGLSWCYGTLARAMDPARTVYGLQAHALSPDNAESPTSLDEMAASYVDTVLTLQPEGPYHLAGWSVGGILAHAMAVVLQQRGHQIGTLAMLDSFPSDLWRDEPEPPEDAVYKALLLIAGYDPTELKQVAHTRDGVIGFLRDSGHVLGELSDDMLDGVFRVVAGNNRLVRLQRHRHVAGRITYFRAALDHVGLDLSPQMWAPYADGIDVHDVPALHAHLTGPDATAHIAPVLNAHLLAADSARQAA</sequence>
<comment type="cofactor">
    <cofactor evidence="1">
        <name>pantetheine 4'-phosphate</name>
        <dbReference type="ChEBI" id="CHEBI:47942"/>
    </cofactor>
</comment>
<dbReference type="FunFam" id="2.30.38.10:FF:000001">
    <property type="entry name" value="Non-ribosomal peptide synthetase PvdI"/>
    <property type="match status" value="1"/>
</dbReference>
<accession>A0A5C0AU65</accession>
<dbReference type="CDD" id="cd17646">
    <property type="entry name" value="A_NRPS_AB3403-like"/>
    <property type="match status" value="1"/>
</dbReference>
<dbReference type="GO" id="GO:0009239">
    <property type="term" value="P:enterobactin biosynthetic process"/>
    <property type="evidence" value="ECO:0007669"/>
    <property type="project" value="TreeGrafter"/>
</dbReference>
<dbReference type="InterPro" id="IPR001031">
    <property type="entry name" value="Thioesterase"/>
</dbReference>
<dbReference type="Gene3D" id="3.40.50.980">
    <property type="match status" value="2"/>
</dbReference>
<dbReference type="InterPro" id="IPR010071">
    <property type="entry name" value="AA_adenyl_dom"/>
</dbReference>
<evidence type="ECO:0000256" key="3">
    <source>
        <dbReference type="ARBA" id="ARBA00022553"/>
    </source>
</evidence>
<feature type="domain" description="Carrier" evidence="5">
    <location>
        <begin position="996"/>
        <end position="1072"/>
    </location>
</feature>
<dbReference type="InterPro" id="IPR045851">
    <property type="entry name" value="AMP-bd_C_sf"/>
</dbReference>
<evidence type="ECO:0000256" key="4">
    <source>
        <dbReference type="SAM" id="MobiDB-lite"/>
    </source>
</evidence>
<dbReference type="OrthoDB" id="6297021at2"/>
<feature type="region of interest" description="Disordered" evidence="4">
    <location>
        <begin position="1"/>
        <end position="42"/>
    </location>
</feature>
<dbReference type="SMART" id="SM00823">
    <property type="entry name" value="PKS_PP"/>
    <property type="match status" value="1"/>
</dbReference>
<keyword evidence="3" id="KW-0597">Phosphoprotein</keyword>
<dbReference type="FunFam" id="3.40.50.12780:FF:000012">
    <property type="entry name" value="Non-ribosomal peptide synthetase"/>
    <property type="match status" value="1"/>
</dbReference>
<feature type="compositionally biased region" description="Polar residues" evidence="4">
    <location>
        <begin position="11"/>
        <end position="27"/>
    </location>
</feature>
<dbReference type="Pfam" id="PF00975">
    <property type="entry name" value="Thioesterase"/>
    <property type="match status" value="1"/>
</dbReference>
<dbReference type="FunFam" id="3.30.300.30:FF:000010">
    <property type="entry name" value="Enterobactin synthetase component F"/>
    <property type="match status" value="1"/>
</dbReference>
<dbReference type="Gene3D" id="3.30.559.30">
    <property type="entry name" value="Nonribosomal peptide synthetase, condensation domain"/>
    <property type="match status" value="1"/>
</dbReference>
<dbReference type="NCBIfam" id="TIGR01733">
    <property type="entry name" value="AA-adenyl-dom"/>
    <property type="match status" value="1"/>
</dbReference>
<dbReference type="InterPro" id="IPR000873">
    <property type="entry name" value="AMP-dep_synth/lig_dom"/>
</dbReference>
<dbReference type="Gene3D" id="2.30.38.10">
    <property type="entry name" value="Luciferase, Domain 3"/>
    <property type="match status" value="1"/>
</dbReference>
<dbReference type="FunFam" id="3.40.50.980:FF:000002">
    <property type="entry name" value="Enterobactin synthetase component F"/>
    <property type="match status" value="1"/>
</dbReference>
<dbReference type="GO" id="GO:0043041">
    <property type="term" value="P:amino acid activation for nonribosomal peptide biosynthetic process"/>
    <property type="evidence" value="ECO:0007669"/>
    <property type="project" value="TreeGrafter"/>
</dbReference>
<dbReference type="InterPro" id="IPR020806">
    <property type="entry name" value="PKS_PP-bd"/>
</dbReference>
<evidence type="ECO:0000256" key="1">
    <source>
        <dbReference type="ARBA" id="ARBA00001957"/>
    </source>
</evidence>